<sequence length="233" mass="26501">MSAIRKFAHLFPFFLSFTVMGESDDDEDWWYQPQMMPTGHRDPGSIERLNLSAKYVGRSRRARNRKARLRKGNVTNVEDGVGEGATGSSSGLASNQEPPASGCLEAQHVTMIQPASQSINRLAVFRRKLMAHSIRWIGALGLTRAQKRNLLNNAFFLKLAALRCWFGTMVNQAGDDVTSCYDASVHYKFARKIVHAWRWKTRWMRAHRVVKSRPPLHNLNDERFDGAEDMPPT</sequence>
<comment type="caution">
    <text evidence="2">The sequence shown here is derived from an EMBL/GenBank/DDBJ whole genome shotgun (WGS) entry which is preliminary data.</text>
</comment>
<feature type="compositionally biased region" description="Polar residues" evidence="1">
    <location>
        <begin position="86"/>
        <end position="98"/>
    </location>
</feature>
<dbReference type="EMBL" id="BDQB01000244">
    <property type="protein sequence ID" value="GBH22374.1"/>
    <property type="molecule type" value="Genomic_RNA"/>
</dbReference>
<organism evidence="2">
    <name type="scientific">viral metagenome</name>
    <dbReference type="NCBI Taxonomy" id="1070528"/>
    <lineage>
        <taxon>unclassified sequences</taxon>
        <taxon>metagenomes</taxon>
        <taxon>organismal metagenomes</taxon>
    </lineage>
</organism>
<name>A0A2V0RB75_9ZZZZ</name>
<dbReference type="AlphaFoldDB" id="A0A2V0RB75"/>
<protein>
    <submittedName>
        <fullName evidence="2">Uncharacterized protein</fullName>
    </submittedName>
</protein>
<reference evidence="2" key="1">
    <citation type="submission" date="2017-04" db="EMBL/GenBank/DDBJ databases">
        <title>Unveiling RNA virosphere associated with marine microorganisms.</title>
        <authorList>
            <person name="Urayama S."/>
            <person name="Takaki Y."/>
            <person name="Nishi S."/>
            <person name="Yoshida Y."/>
            <person name="Deguchi S."/>
            <person name="Takai K."/>
            <person name="Nunoura T."/>
        </authorList>
    </citation>
    <scope>NUCLEOTIDE SEQUENCE</scope>
</reference>
<evidence type="ECO:0000313" key="2">
    <source>
        <dbReference type="EMBL" id="GBH22374.1"/>
    </source>
</evidence>
<accession>A0A2V0RB75</accession>
<proteinExistence type="predicted"/>
<evidence type="ECO:0000256" key="1">
    <source>
        <dbReference type="SAM" id="MobiDB-lite"/>
    </source>
</evidence>
<feature type="region of interest" description="Disordered" evidence="1">
    <location>
        <begin position="71"/>
        <end position="99"/>
    </location>
</feature>